<evidence type="ECO:0000256" key="2">
    <source>
        <dbReference type="ARBA" id="ARBA00022475"/>
    </source>
</evidence>
<dbReference type="AlphaFoldDB" id="A0AAX2F3K5"/>
<dbReference type="HAMAP" id="MF_01499">
    <property type="entry name" value="DacA"/>
    <property type="match status" value="1"/>
</dbReference>
<evidence type="ECO:0000256" key="7">
    <source>
        <dbReference type="ARBA" id="ARBA00022840"/>
    </source>
</evidence>
<keyword evidence="13" id="KW-1185">Reference proteome</keyword>
<dbReference type="SUPFAM" id="SSF143597">
    <property type="entry name" value="YojJ-like"/>
    <property type="match status" value="1"/>
</dbReference>
<feature type="domain" description="DAC" evidence="11">
    <location>
        <begin position="92"/>
        <end position="258"/>
    </location>
</feature>
<dbReference type="InterPro" id="IPR050338">
    <property type="entry name" value="DisA"/>
</dbReference>
<dbReference type="InterPro" id="IPR034701">
    <property type="entry name" value="CdaA"/>
</dbReference>
<name>A0AAX2F3K5_9BACT</name>
<accession>A0AAX2F3K5</accession>
<comment type="catalytic activity">
    <reaction evidence="1 10">
        <text>2 ATP = 3',3'-c-di-AMP + 2 diphosphate</text>
        <dbReference type="Rhea" id="RHEA:35655"/>
        <dbReference type="ChEBI" id="CHEBI:30616"/>
        <dbReference type="ChEBI" id="CHEBI:33019"/>
        <dbReference type="ChEBI" id="CHEBI:71500"/>
        <dbReference type="EC" id="2.7.7.85"/>
    </reaction>
</comment>
<evidence type="ECO:0000256" key="10">
    <source>
        <dbReference type="HAMAP-Rule" id="MF_01499"/>
    </source>
</evidence>
<evidence type="ECO:0000256" key="8">
    <source>
        <dbReference type="ARBA" id="ARBA00022989"/>
    </source>
</evidence>
<keyword evidence="3 10" id="KW-0808">Transferase</keyword>
<dbReference type="GO" id="GO:0004016">
    <property type="term" value="F:adenylate cyclase activity"/>
    <property type="evidence" value="ECO:0007669"/>
    <property type="project" value="UniProtKB-UniRule"/>
</dbReference>
<keyword evidence="2 10" id="KW-1003">Cell membrane</keyword>
<dbReference type="Proteomes" id="UP000184105">
    <property type="component" value="Unassembled WGS sequence"/>
</dbReference>
<keyword evidence="5 10" id="KW-0548">Nucleotidyltransferase</keyword>
<comment type="subunit">
    <text evidence="10">Probably a homodimer.</text>
</comment>
<dbReference type="GO" id="GO:0106408">
    <property type="term" value="F:diadenylate cyclase activity"/>
    <property type="evidence" value="ECO:0007669"/>
    <property type="project" value="UniProtKB-EC"/>
</dbReference>
<evidence type="ECO:0000313" key="13">
    <source>
        <dbReference type="Proteomes" id="UP000184105"/>
    </source>
</evidence>
<dbReference type="InterPro" id="IPR014046">
    <property type="entry name" value="C-di-AMP_synthase"/>
</dbReference>
<dbReference type="GO" id="GO:0006171">
    <property type="term" value="P:cAMP biosynthetic process"/>
    <property type="evidence" value="ECO:0007669"/>
    <property type="project" value="InterPro"/>
</dbReference>
<dbReference type="InterPro" id="IPR003390">
    <property type="entry name" value="DNA_integrity_scan_DisA_N"/>
</dbReference>
<comment type="similarity">
    <text evidence="10">Belongs to the adenylate cyclase family. DacA/CdaA subfamily.</text>
</comment>
<keyword evidence="8 10" id="KW-1133">Transmembrane helix</keyword>
<gene>
    <name evidence="10" type="primary">dacA</name>
    <name evidence="12" type="ORF">SAMN05444364_11065</name>
</gene>
<dbReference type="Pfam" id="PF19293">
    <property type="entry name" value="CdaA_N"/>
    <property type="match status" value="1"/>
</dbReference>
<dbReference type="PROSITE" id="PS51794">
    <property type="entry name" value="DAC"/>
    <property type="match status" value="1"/>
</dbReference>
<keyword evidence="7 10" id="KW-0067">ATP-binding</keyword>
<comment type="function">
    <text evidence="10">Catalyzes the condensation of 2 ATP molecules into cyclic di-AMP (c-di-AMP), a second messenger used to regulate differing processes in different bacteria.</text>
</comment>
<evidence type="ECO:0000313" key="12">
    <source>
        <dbReference type="EMBL" id="SHF80134.1"/>
    </source>
</evidence>
<sequence>MRGNHGDTGSNFAIMFFPFGIKDVIDIVLVALMLYYIYRLMKESRSLNVFIGIMVFVITWLIVSQVLEMRLLGSIMDKLVSVGVIGLIVLFQEDIRHFLYSLGAHRKINNIMKLFTKKGSKKEVDKETIMPIVMACMSMSRGKVGALIVIERGVKLEDIVETGDLIDARIDQRLIENIFFKNSPLHDGAMVISKRRIKAAGCILPVSHKQDIPKELGLRHRAAMGISQDSDALAVIVSEETGRISVALRGEFQLRLSAEQLESILTKEMAFG</sequence>
<dbReference type="Gene3D" id="3.40.1700.10">
    <property type="entry name" value="DNA integrity scanning protein, DisA, N-terminal domain"/>
    <property type="match status" value="1"/>
</dbReference>
<dbReference type="EC" id="2.7.7.85" evidence="10"/>
<dbReference type="PIRSF" id="PIRSF004793">
    <property type="entry name" value="UCP004793"/>
    <property type="match status" value="1"/>
</dbReference>
<keyword evidence="9 10" id="KW-0472">Membrane</keyword>
<proteinExistence type="inferred from homology"/>
<dbReference type="FunFam" id="3.40.1700.10:FF:000002">
    <property type="entry name" value="Diadenylate cyclase"/>
    <property type="match status" value="1"/>
</dbReference>
<evidence type="ECO:0000256" key="9">
    <source>
        <dbReference type="ARBA" id="ARBA00023136"/>
    </source>
</evidence>
<organism evidence="12 13">
    <name type="scientific">Prevotella scopos JCM 17725</name>
    <dbReference type="NCBI Taxonomy" id="1236518"/>
    <lineage>
        <taxon>Bacteria</taxon>
        <taxon>Pseudomonadati</taxon>
        <taxon>Bacteroidota</taxon>
        <taxon>Bacteroidia</taxon>
        <taxon>Bacteroidales</taxon>
        <taxon>Prevotellaceae</taxon>
        <taxon>Prevotella</taxon>
    </lineage>
</organism>
<dbReference type="NCBIfam" id="TIGR00159">
    <property type="entry name" value="diadenylate cyclase CdaA"/>
    <property type="match status" value="1"/>
</dbReference>
<keyword evidence="6 10" id="KW-0547">Nucleotide-binding</keyword>
<evidence type="ECO:0000256" key="3">
    <source>
        <dbReference type="ARBA" id="ARBA00022679"/>
    </source>
</evidence>
<evidence type="ECO:0000256" key="1">
    <source>
        <dbReference type="ARBA" id="ARBA00000877"/>
    </source>
</evidence>
<comment type="caution">
    <text evidence="12">The sequence shown here is derived from an EMBL/GenBank/DDBJ whole genome shotgun (WGS) entry which is preliminary data.</text>
</comment>
<evidence type="ECO:0000256" key="6">
    <source>
        <dbReference type="ARBA" id="ARBA00022741"/>
    </source>
</evidence>
<evidence type="ECO:0000256" key="4">
    <source>
        <dbReference type="ARBA" id="ARBA00022692"/>
    </source>
</evidence>
<dbReference type="GO" id="GO:0005524">
    <property type="term" value="F:ATP binding"/>
    <property type="evidence" value="ECO:0007669"/>
    <property type="project" value="UniProtKB-UniRule"/>
</dbReference>
<comment type="caution">
    <text evidence="10">Lacks conserved residue(s) required for the propagation of feature annotation.</text>
</comment>
<dbReference type="EMBL" id="FQWA01000010">
    <property type="protein sequence ID" value="SHF80134.1"/>
    <property type="molecule type" value="Genomic_DNA"/>
</dbReference>
<reference evidence="12 13" key="1">
    <citation type="submission" date="2016-11" db="EMBL/GenBank/DDBJ databases">
        <authorList>
            <person name="Varghese N."/>
            <person name="Submissions S."/>
        </authorList>
    </citation>
    <scope>NUCLEOTIDE SEQUENCE [LARGE SCALE GENOMIC DNA]</scope>
    <source>
        <strain evidence="12 13">DSM 22613</strain>
    </source>
</reference>
<keyword evidence="4 10" id="KW-0812">Transmembrane</keyword>
<feature type="transmembrane region" description="Helical" evidence="10">
    <location>
        <begin position="12"/>
        <end position="37"/>
    </location>
</feature>
<feature type="transmembrane region" description="Helical" evidence="10">
    <location>
        <begin position="49"/>
        <end position="67"/>
    </location>
</feature>
<dbReference type="InterPro" id="IPR036888">
    <property type="entry name" value="DNA_integrity_DisA_N_sf"/>
</dbReference>
<dbReference type="PANTHER" id="PTHR34185:SF1">
    <property type="entry name" value="DIADENYLATE CYCLASE"/>
    <property type="match status" value="1"/>
</dbReference>
<dbReference type="InterPro" id="IPR045585">
    <property type="entry name" value="CdaA_N"/>
</dbReference>
<dbReference type="Pfam" id="PF02457">
    <property type="entry name" value="DAC"/>
    <property type="match status" value="1"/>
</dbReference>
<protein>
    <recommendedName>
        <fullName evidence="10">Diadenylate cyclase</fullName>
        <shortName evidence="10">DAC</shortName>
        <ecNumber evidence="10">2.7.7.85</ecNumber>
    </recommendedName>
    <alternativeName>
        <fullName evidence="10">Cyclic-di-AMP synthase</fullName>
        <shortName evidence="10">c-di-AMP synthase</shortName>
    </alternativeName>
</protein>
<evidence type="ECO:0000259" key="11">
    <source>
        <dbReference type="PROSITE" id="PS51794"/>
    </source>
</evidence>
<dbReference type="PANTHER" id="PTHR34185">
    <property type="entry name" value="DIADENYLATE CYCLASE"/>
    <property type="match status" value="1"/>
</dbReference>
<evidence type="ECO:0000256" key="5">
    <source>
        <dbReference type="ARBA" id="ARBA00022695"/>
    </source>
</evidence>